<dbReference type="EMBL" id="JAIZAY010000016">
    <property type="protein sequence ID" value="KAJ8027649.1"/>
    <property type="molecule type" value="Genomic_DNA"/>
</dbReference>
<feature type="compositionally biased region" description="Basic and acidic residues" evidence="1">
    <location>
        <begin position="1673"/>
        <end position="1704"/>
    </location>
</feature>
<name>A0A9Q1BJH0_HOLLE</name>
<protein>
    <submittedName>
        <fullName evidence="2">Protein NPAT</fullName>
    </submittedName>
</protein>
<feature type="compositionally biased region" description="Basic and acidic residues" evidence="1">
    <location>
        <begin position="2242"/>
        <end position="2253"/>
    </location>
</feature>
<feature type="compositionally biased region" description="Basic residues" evidence="1">
    <location>
        <begin position="745"/>
        <end position="754"/>
    </location>
</feature>
<feature type="compositionally biased region" description="Polar residues" evidence="1">
    <location>
        <begin position="858"/>
        <end position="870"/>
    </location>
</feature>
<feature type="region of interest" description="Disordered" evidence="1">
    <location>
        <begin position="1553"/>
        <end position="1625"/>
    </location>
</feature>
<dbReference type="GO" id="GO:0005634">
    <property type="term" value="C:nucleus"/>
    <property type="evidence" value="ECO:0007669"/>
    <property type="project" value="TreeGrafter"/>
</dbReference>
<evidence type="ECO:0000313" key="3">
    <source>
        <dbReference type="Proteomes" id="UP001152320"/>
    </source>
</evidence>
<feature type="compositionally biased region" description="Basic and acidic residues" evidence="1">
    <location>
        <begin position="1876"/>
        <end position="1898"/>
    </location>
</feature>
<feature type="compositionally biased region" description="Basic and acidic residues" evidence="1">
    <location>
        <begin position="509"/>
        <end position="527"/>
    </location>
</feature>
<feature type="compositionally biased region" description="Basic and acidic residues" evidence="1">
    <location>
        <begin position="1906"/>
        <end position="1927"/>
    </location>
</feature>
<feature type="compositionally biased region" description="Polar residues" evidence="1">
    <location>
        <begin position="573"/>
        <end position="582"/>
    </location>
</feature>
<feature type="compositionally biased region" description="Gly residues" evidence="1">
    <location>
        <begin position="1753"/>
        <end position="1762"/>
    </location>
</feature>
<feature type="compositionally biased region" description="Basic and acidic residues" evidence="1">
    <location>
        <begin position="1584"/>
        <end position="1615"/>
    </location>
</feature>
<feature type="region of interest" description="Disordered" evidence="1">
    <location>
        <begin position="2185"/>
        <end position="2270"/>
    </location>
</feature>
<feature type="compositionally biased region" description="Polar residues" evidence="1">
    <location>
        <begin position="720"/>
        <end position="730"/>
    </location>
</feature>
<feature type="region of interest" description="Disordered" evidence="1">
    <location>
        <begin position="1847"/>
        <end position="1927"/>
    </location>
</feature>
<feature type="compositionally biased region" description="Polar residues" evidence="1">
    <location>
        <begin position="625"/>
        <end position="638"/>
    </location>
</feature>
<dbReference type="InterPro" id="IPR006594">
    <property type="entry name" value="LisH"/>
</dbReference>
<dbReference type="PROSITE" id="PS50896">
    <property type="entry name" value="LISH"/>
    <property type="match status" value="1"/>
</dbReference>
<feature type="compositionally biased region" description="Basic and acidic residues" evidence="1">
    <location>
        <begin position="459"/>
        <end position="468"/>
    </location>
</feature>
<feature type="compositionally biased region" description="Polar residues" evidence="1">
    <location>
        <begin position="2185"/>
        <end position="2198"/>
    </location>
</feature>
<feature type="region of interest" description="Disordered" evidence="1">
    <location>
        <begin position="297"/>
        <end position="816"/>
    </location>
</feature>
<feature type="compositionally biased region" description="Basic residues" evidence="1">
    <location>
        <begin position="2232"/>
        <end position="2241"/>
    </location>
</feature>
<sequence>MVKLLPSDVARLVLAYLKGHNLKNASQKFLEESPDLEEVRQNPECPLLPPLAKDLETILEEHATFIQDGKKRTEVNPVVIQLWRKLDAVVAQLKYEYLQETLPPPQMKGVNNYLQNQRGELSLMLFDITPRKKYSPEDLIPMRSTTSQDSSAQAPLLYPEELMEFPQILESLLSDQTLPEKLAGTINKVLPNTEFSFHSAKTTEEPTSSTASSSLRVMDEGSVMDRRALEEVIEMASSDPAFDSLFSLFNVEREKFLEEEKKRLVAQTLWDNSRDPSRNVGNSVNRESMCVPRQLFPGELREKETDPSQKDVNQFTDKHTEGSNERQAEVINERQAEMSNNRQVENGNEKLNCKGEGREGKESVKEDNIQRKDEVSSDGEVEGGSDDEVVDMETQNISTSPLRQEEKVKADSSFVDVETAERSTPSPSKVTSLQPEKGTDVKVLDQTNPEGHDSEEEIDVTKLEKSGPDEGDMSEKNAAQRLSSMTPEKSPQSRVASEGSYTSHSQIEAQKKEEVDGTQLEKPDHMEGQLSEEEIDVTEPDRSELLKGDVTTAQRLSSAAQEECLQSKRGSEESNTSHSQIEAQKKEEVDGTQLEKPDHMEGQLSEEEIDVTEPDRSELLKGDVTTAQRLSSAAQEECQQSKKGSEGSNTSHSQIEAQKKEEVDGTQLEKPDHMEGQLSEEEIDVTEPDRSEVLKGDVTTAQRLSSAAQEECQQSKKGSEGSNTSQNQTAAEKEQKDEAASTSNKGKRVRRRRDRTNFSQGTRRSLRLEAKQKENSIPEGSPHSNQGEGGETPIVSPAKSKIPLTESDLMDRAKSQNLEAANEYAKKVLASMAHGTSSDSLSSDSPQPITRNVAGPTGDNQSLSSSNLHGQSGVPLVVTSSGGKKCKTVASLTNTTATVLSTRQNAEITTTKSCASKGKVTVMAPPSAAYDGNRPHGGKEKDTSCVEIETGSGKSEKKISECVQSQSIAGSSVDADVRTANIGSIEMVPGSAPPSRVQVTYNSSSPEANVNVSSSATGLTDSGGSINHATQQNAVSTLTSPQGAIRTAYMPPATCVNSITSAYSTSQNLQAHHHTTSPASYDAIHATQNMQGLQFATGLASSMQNLSRNQFMPASATQNMQTQQHAVSLAANIPYASSVQYIPASVQVRENPPTNMQAASDTSVGNISREQYGPGSSTSYSIAGAQASTLPLLVYNPAALQGTNIVPGSMNLQNNSVNPGNVVYYSVENNNNRTFQLLQPIPGTSGIVENPQVITLQAADGLLSLSGGAHNTLPSREIGQTTAIPQKASASKEKRKSCKKKKNQSKQKSAKVNHSDVSESQNVRFAAPLHSSNSLPSAEDHANLYSTTVLHYDSVIAKSSVTQEVQKRSSGLDGSDAVPQSSNHLNLDNQGVATLINDELERSLENASTQDIDFIFKAITMTPQKESVSSDCAKYSPLDKAVADKLKQFAVGLSNRGFSTEVQKERPSPLKKAAMQMQGEMLRNKKCVRKVFSDEGSFDECLLKDTGMQPAERTANVTNVTENGNKTKEHSGHPTKYVLESNQIMNGFVPTSTLPTSHERSNAMPTSLPDPLGPGGQIPSSENETSRMKSESYSKQLEGHKVQQDRSNARAGERQHRSHQNGMDHSFQSASVGLQENATVTKCNKDKTQNMGERLKQNNFKYRIDVDKKQKLEKRMRTRLKQENLEIKRDRGLERKDKRDHNETNLRTSENAGTSNSHGGEGDAGQFINDHNERVVRGGKGYSEGRGVERPAHGGGMSGGMNIGDKSGDRVTHTCEKRRGFENMRDDHLKKRTSSDGIKPIVHDRLSNVRDGENSTLSERTSREGDNCGDNLWSKIEKVINDRKWVEGEKESQEKNSSTKVGGMREQTDSSQQEESCSRTEGYKRTLKRGTPESRMRLDLSGGKVCDNERGHVMGKEGRRKELPDEEKVTDNENIQNMRVREYEGSKSVVYRERKNIGPLGGNCLTDGNLYDSGRSRNLEEGRKDTRSCEQLYDLRVGGSKSCSTPKENLEDMAVSGHVGTAYSSSTTVKVKGGSPQNVRGKGFVENETFIEKLDQGDKVLAQRFQNENERRIREVHEDPDVSPILADEDISSQEEDDSLSLNEEIDSCSRTRVHYSKTNSKWNKPRAESTWVSMSTEGETAGPKYPTSHSLVNRSVPISSTQSNSQTHSVDDRVKKFTTLMNRHSNYSEPDSQSSLGRFQASGIEGSGGTLAAGPSRIGIPGPSSGTEGKTKKKSITAKKRPSEQDKEPNQEKKKRIKKKSRSNDEFPSDFDLQKFFAKLKYV</sequence>
<feature type="compositionally biased region" description="Polar residues" evidence="1">
    <location>
        <begin position="422"/>
        <end position="434"/>
    </location>
</feature>
<feature type="compositionally biased region" description="Polar residues" evidence="1">
    <location>
        <begin position="551"/>
        <end position="560"/>
    </location>
</feature>
<dbReference type="GO" id="GO:0003712">
    <property type="term" value="F:transcription coregulator activity"/>
    <property type="evidence" value="ECO:0007669"/>
    <property type="project" value="TreeGrafter"/>
</dbReference>
<feature type="region of interest" description="Disordered" evidence="1">
    <location>
        <begin position="1809"/>
        <end position="1829"/>
    </location>
</feature>
<evidence type="ECO:0000256" key="1">
    <source>
        <dbReference type="SAM" id="MobiDB-lite"/>
    </source>
</evidence>
<keyword evidence="3" id="KW-1185">Reference proteome</keyword>
<feature type="compositionally biased region" description="Acidic residues" evidence="1">
    <location>
        <begin position="376"/>
        <end position="391"/>
    </location>
</feature>
<feature type="compositionally biased region" description="Polar residues" evidence="1">
    <location>
        <begin position="480"/>
        <end position="508"/>
    </location>
</feature>
<feature type="region of interest" description="Disordered" evidence="1">
    <location>
        <begin position="2118"/>
        <end position="2152"/>
    </location>
</feature>
<organism evidence="2 3">
    <name type="scientific">Holothuria leucospilota</name>
    <name type="common">Black long sea cucumber</name>
    <name type="synonym">Mertensiothuria leucospilota</name>
    <dbReference type="NCBI Taxonomy" id="206669"/>
    <lineage>
        <taxon>Eukaryota</taxon>
        <taxon>Metazoa</taxon>
        <taxon>Echinodermata</taxon>
        <taxon>Eleutherozoa</taxon>
        <taxon>Echinozoa</taxon>
        <taxon>Holothuroidea</taxon>
        <taxon>Aspidochirotacea</taxon>
        <taxon>Aspidochirotida</taxon>
        <taxon>Holothuriidae</taxon>
        <taxon>Holothuria</taxon>
    </lineage>
</organism>
<dbReference type="PANTHER" id="PTHR15087">
    <property type="entry name" value="PROTEIN NPAT"/>
    <property type="match status" value="1"/>
</dbReference>
<feature type="compositionally biased region" description="Polar residues" evidence="1">
    <location>
        <begin position="646"/>
        <end position="656"/>
    </location>
</feature>
<feature type="region of interest" description="Disordered" evidence="1">
    <location>
        <begin position="833"/>
        <end position="880"/>
    </location>
</feature>
<feature type="region of interest" description="Disordered" evidence="1">
    <location>
        <begin position="989"/>
        <end position="1019"/>
    </location>
</feature>
<evidence type="ECO:0000313" key="2">
    <source>
        <dbReference type="EMBL" id="KAJ8027649.1"/>
    </source>
</evidence>
<dbReference type="PANTHER" id="PTHR15087:SF14">
    <property type="entry name" value="PROTEIN NPAT"/>
    <property type="match status" value="1"/>
</dbReference>
<feature type="compositionally biased region" description="Polar residues" evidence="1">
    <location>
        <begin position="1272"/>
        <end position="1284"/>
    </location>
</feature>
<feature type="compositionally biased region" description="Polar residues" evidence="1">
    <location>
        <begin position="1705"/>
        <end position="1718"/>
    </location>
</feature>
<feature type="compositionally biased region" description="Polar residues" evidence="1">
    <location>
        <begin position="337"/>
        <end position="346"/>
    </location>
</feature>
<feature type="compositionally biased region" description="Basic and acidic residues" evidence="1">
    <location>
        <begin position="657"/>
        <end position="675"/>
    </location>
</feature>
<reference evidence="2" key="1">
    <citation type="submission" date="2021-10" db="EMBL/GenBank/DDBJ databases">
        <title>Tropical sea cucumber genome reveals ecological adaptation and Cuvierian tubules defense mechanism.</title>
        <authorList>
            <person name="Chen T."/>
        </authorList>
    </citation>
    <scope>NUCLEOTIDE SEQUENCE</scope>
    <source>
        <strain evidence="2">Nanhai2018</strain>
        <tissue evidence="2">Muscle</tissue>
    </source>
</reference>
<feature type="compositionally biased region" description="Basic and acidic residues" evidence="1">
    <location>
        <begin position="316"/>
        <end position="336"/>
    </location>
</feature>
<accession>A0A9Q1BJH0</accession>
<feature type="compositionally biased region" description="Basic and acidic residues" evidence="1">
    <location>
        <begin position="299"/>
        <end position="309"/>
    </location>
</feature>
<feature type="compositionally biased region" description="Basic and acidic residues" evidence="1">
    <location>
        <begin position="347"/>
        <end position="375"/>
    </location>
</feature>
<comment type="caution">
    <text evidence="2">The sequence shown here is derived from an EMBL/GenBank/DDBJ whole genome shotgun (WGS) entry which is preliminary data.</text>
</comment>
<dbReference type="InterPro" id="IPR052850">
    <property type="entry name" value="NPAT_LisH"/>
</dbReference>
<feature type="compositionally biased region" description="Polar residues" evidence="1">
    <location>
        <begin position="699"/>
        <end position="712"/>
    </location>
</feature>
<feature type="compositionally biased region" description="Polar residues" evidence="1">
    <location>
        <begin position="997"/>
        <end position="1019"/>
    </location>
</feature>
<dbReference type="Proteomes" id="UP001152320">
    <property type="component" value="Chromosome 16"/>
</dbReference>
<feature type="compositionally biased region" description="Basic and acidic residues" evidence="1">
    <location>
        <begin position="583"/>
        <end position="601"/>
    </location>
</feature>
<feature type="region of interest" description="Disordered" evidence="1">
    <location>
        <begin position="1272"/>
        <end position="1321"/>
    </location>
</feature>
<dbReference type="OrthoDB" id="10072669at2759"/>
<feature type="region of interest" description="Disordered" evidence="1">
    <location>
        <begin position="272"/>
        <end position="291"/>
    </location>
</feature>
<feature type="compositionally biased region" description="Basic and acidic residues" evidence="1">
    <location>
        <begin position="766"/>
        <end position="776"/>
    </location>
</feature>
<feature type="compositionally biased region" description="Polar residues" evidence="1">
    <location>
        <begin position="393"/>
        <end position="402"/>
    </location>
</feature>
<feature type="region of interest" description="Disordered" evidence="1">
    <location>
        <begin position="1673"/>
        <end position="1771"/>
    </location>
</feature>
<gene>
    <name evidence="2" type="ORF">HOLleu_32850</name>
</gene>
<feature type="compositionally biased region" description="Basic residues" evidence="1">
    <location>
        <begin position="1293"/>
        <end position="1311"/>
    </location>
</feature>
<proteinExistence type="predicted"/>